<proteinExistence type="predicted"/>
<reference evidence="3" key="2">
    <citation type="submission" date="2020-05" db="UniProtKB">
        <authorList>
            <consortium name="EnsemblMetazoa"/>
        </authorList>
    </citation>
    <scope>IDENTIFICATION</scope>
</reference>
<keyword evidence="4" id="KW-1185">Reference proteome</keyword>
<accession>A0A084VR56</accession>
<sequence>MSGSALAAGGEQLAAPHGTTPPMPRTRSIIKMNAFMRKIFVRFKRHNCNCFNISSQKSRLACSLQFSYCSVPPMTPSVRVL</sequence>
<reference evidence="2 4" key="1">
    <citation type="journal article" date="2014" name="BMC Genomics">
        <title>Genome sequence of Anopheles sinensis provides insight into genetics basis of mosquito competence for malaria parasites.</title>
        <authorList>
            <person name="Zhou D."/>
            <person name="Zhang D."/>
            <person name="Ding G."/>
            <person name="Shi L."/>
            <person name="Hou Q."/>
            <person name="Ye Y."/>
            <person name="Xu Y."/>
            <person name="Zhou H."/>
            <person name="Xiong C."/>
            <person name="Li S."/>
            <person name="Yu J."/>
            <person name="Hong S."/>
            <person name="Yu X."/>
            <person name="Zou P."/>
            <person name="Chen C."/>
            <person name="Chang X."/>
            <person name="Wang W."/>
            <person name="Lv Y."/>
            <person name="Sun Y."/>
            <person name="Ma L."/>
            <person name="Shen B."/>
            <person name="Zhu C."/>
        </authorList>
    </citation>
    <scope>NUCLEOTIDE SEQUENCE [LARGE SCALE GENOMIC DNA]</scope>
</reference>
<evidence type="ECO:0000313" key="2">
    <source>
        <dbReference type="EMBL" id="KFB40450.1"/>
    </source>
</evidence>
<feature type="region of interest" description="Disordered" evidence="1">
    <location>
        <begin position="1"/>
        <end position="25"/>
    </location>
</feature>
<dbReference type="AlphaFoldDB" id="A0A084VR56"/>
<evidence type="ECO:0000313" key="4">
    <source>
        <dbReference type="Proteomes" id="UP000030765"/>
    </source>
</evidence>
<dbReference type="EnsemblMetazoa" id="ASIC007929-RA">
    <property type="protein sequence ID" value="ASIC007929-PA"/>
    <property type="gene ID" value="ASIC007929"/>
</dbReference>
<dbReference type="VEuPathDB" id="VectorBase:ASIC007929"/>
<organism evidence="2">
    <name type="scientific">Anopheles sinensis</name>
    <name type="common">Mosquito</name>
    <dbReference type="NCBI Taxonomy" id="74873"/>
    <lineage>
        <taxon>Eukaryota</taxon>
        <taxon>Metazoa</taxon>
        <taxon>Ecdysozoa</taxon>
        <taxon>Arthropoda</taxon>
        <taxon>Hexapoda</taxon>
        <taxon>Insecta</taxon>
        <taxon>Pterygota</taxon>
        <taxon>Neoptera</taxon>
        <taxon>Endopterygota</taxon>
        <taxon>Diptera</taxon>
        <taxon>Nematocera</taxon>
        <taxon>Culicoidea</taxon>
        <taxon>Culicidae</taxon>
        <taxon>Anophelinae</taxon>
        <taxon>Anopheles</taxon>
    </lineage>
</organism>
<dbReference type="Proteomes" id="UP000030765">
    <property type="component" value="Unassembled WGS sequence"/>
</dbReference>
<dbReference type="EMBL" id="ATLV01015459">
    <property type="status" value="NOT_ANNOTATED_CDS"/>
    <property type="molecule type" value="Genomic_DNA"/>
</dbReference>
<dbReference type="EMBL" id="KE525014">
    <property type="protein sequence ID" value="KFB40450.1"/>
    <property type="molecule type" value="Genomic_DNA"/>
</dbReference>
<gene>
    <name evidence="2" type="ORF">ZHAS_00007929</name>
</gene>
<protein>
    <submittedName>
        <fullName evidence="2 3">Uncharacterized protein</fullName>
    </submittedName>
</protein>
<evidence type="ECO:0000256" key="1">
    <source>
        <dbReference type="SAM" id="MobiDB-lite"/>
    </source>
</evidence>
<name>A0A084VR56_ANOSI</name>
<evidence type="ECO:0000313" key="3">
    <source>
        <dbReference type="EnsemblMetazoa" id="ASIC007929-PA"/>
    </source>
</evidence>